<name>A0A9P8P9W2_9ASCO</name>
<evidence type="ECO:0000313" key="2">
    <source>
        <dbReference type="Proteomes" id="UP000788993"/>
    </source>
</evidence>
<reference evidence="1" key="1">
    <citation type="journal article" date="2021" name="Open Biol.">
        <title>Shared evolutionary footprints suggest mitochondrial oxidative damage underlies multiple complex I losses in fungi.</title>
        <authorList>
            <person name="Schikora-Tamarit M.A."/>
            <person name="Marcet-Houben M."/>
            <person name="Nosek J."/>
            <person name="Gabaldon T."/>
        </authorList>
    </citation>
    <scope>NUCLEOTIDE SEQUENCE</scope>
    <source>
        <strain evidence="1">NCAIM Y.01608</strain>
    </source>
</reference>
<evidence type="ECO:0000313" key="1">
    <source>
        <dbReference type="EMBL" id="KAH3667675.1"/>
    </source>
</evidence>
<organism evidence="1 2">
    <name type="scientific">Ogataea polymorpha</name>
    <dbReference type="NCBI Taxonomy" id="460523"/>
    <lineage>
        <taxon>Eukaryota</taxon>
        <taxon>Fungi</taxon>
        <taxon>Dikarya</taxon>
        <taxon>Ascomycota</taxon>
        <taxon>Saccharomycotina</taxon>
        <taxon>Pichiomycetes</taxon>
        <taxon>Pichiales</taxon>
        <taxon>Pichiaceae</taxon>
        <taxon>Ogataea</taxon>
    </lineage>
</organism>
<dbReference type="EMBL" id="JAEUBD010001062">
    <property type="protein sequence ID" value="KAH3667675.1"/>
    <property type="molecule type" value="Genomic_DNA"/>
</dbReference>
<keyword evidence="2" id="KW-1185">Reference proteome</keyword>
<proteinExistence type="predicted"/>
<gene>
    <name evidence="1" type="ORF">OGATHE_003198</name>
</gene>
<protein>
    <submittedName>
        <fullName evidence="1">Uncharacterized protein</fullName>
    </submittedName>
</protein>
<comment type="caution">
    <text evidence="1">The sequence shown here is derived from an EMBL/GenBank/DDBJ whole genome shotgun (WGS) entry which is preliminary data.</text>
</comment>
<dbReference type="Proteomes" id="UP000788993">
    <property type="component" value="Unassembled WGS sequence"/>
</dbReference>
<dbReference type="AlphaFoldDB" id="A0A9P8P9W2"/>
<reference evidence="1" key="2">
    <citation type="submission" date="2021-01" db="EMBL/GenBank/DDBJ databases">
        <authorList>
            <person name="Schikora-Tamarit M.A."/>
        </authorList>
    </citation>
    <scope>NUCLEOTIDE SEQUENCE</scope>
    <source>
        <strain evidence="1">NCAIM Y.01608</strain>
    </source>
</reference>
<sequence length="94" mass="9504">MSFGKGGAEGLDDIEGLAGFTEFDASSILKEAGWAWHLDLETADLSTLVGSGFSIHSGASTHSVISTGFGASIAGFKAAVDLAPSTLLVSVTLE</sequence>
<accession>A0A9P8P9W2</accession>